<evidence type="ECO:0000256" key="3">
    <source>
        <dbReference type="ARBA" id="ARBA00012452"/>
    </source>
</evidence>
<dbReference type="PROSITE" id="PS50404">
    <property type="entry name" value="GST_NTER"/>
    <property type="match status" value="1"/>
</dbReference>
<dbReference type="EC" id="2.5.1.18" evidence="3"/>
<dbReference type="AlphaFoldDB" id="A0A7S2KB84"/>
<evidence type="ECO:0000256" key="4">
    <source>
        <dbReference type="ARBA" id="ARBA00022679"/>
    </source>
</evidence>
<protein>
    <recommendedName>
        <fullName evidence="3">glutathione transferase</fullName>
        <ecNumber evidence="3">2.5.1.18</ecNumber>
    </recommendedName>
</protein>
<evidence type="ECO:0000313" key="7">
    <source>
        <dbReference type="EMBL" id="CAD9571562.1"/>
    </source>
</evidence>
<dbReference type="GO" id="GO:0006749">
    <property type="term" value="P:glutathione metabolic process"/>
    <property type="evidence" value="ECO:0007669"/>
    <property type="project" value="TreeGrafter"/>
</dbReference>
<evidence type="ECO:0000256" key="2">
    <source>
        <dbReference type="ARBA" id="ARBA00005861"/>
    </source>
</evidence>
<dbReference type="GO" id="GO:0004364">
    <property type="term" value="F:glutathione transferase activity"/>
    <property type="evidence" value="ECO:0007669"/>
    <property type="project" value="UniProtKB-EC"/>
</dbReference>
<dbReference type="EMBL" id="HBGZ01000954">
    <property type="protein sequence ID" value="CAD9571562.1"/>
    <property type="molecule type" value="Transcribed_RNA"/>
</dbReference>
<evidence type="ECO:0000259" key="6">
    <source>
        <dbReference type="PROSITE" id="PS50404"/>
    </source>
</evidence>
<comment type="similarity">
    <text evidence="2">Belongs to the GST superfamily. Mu family.</text>
</comment>
<name>A0A7S2KB84_9STRA</name>
<dbReference type="InterPro" id="IPR050213">
    <property type="entry name" value="GST_superfamily"/>
</dbReference>
<sequence length="248" mass="27854">MTVLSITKSEDVPLAPIDGKPTLVYWNSAGWSNPIRLALTVANVDFVDARIEAGDPSDSASFKKAWMDAKHVLGSTGILEFPNLPYYMEGDSVKLVQSEAIVRHVARKYNLYPTSMPEHRFMMLSEEIKDYDGYFILQSYVGGPDVISQFIKEGVPNKLAIWGKIAHDGNALIDGPDGKINILDIKLYCFLRKVKFAQEELNIKPCAQEGWVDAYMKLVEDVPEVKAYLDSDYLHRPLNNPHAKFASK</sequence>
<dbReference type="InterPro" id="IPR036282">
    <property type="entry name" value="Glutathione-S-Trfase_C_sf"/>
</dbReference>
<evidence type="ECO:0000256" key="5">
    <source>
        <dbReference type="ARBA" id="ARBA00047960"/>
    </source>
</evidence>
<keyword evidence="4" id="KW-0808">Transferase</keyword>
<dbReference type="InterPro" id="IPR036249">
    <property type="entry name" value="Thioredoxin-like_sf"/>
</dbReference>
<feature type="domain" description="GST N-terminal" evidence="6">
    <location>
        <begin position="19"/>
        <end position="113"/>
    </location>
</feature>
<organism evidence="7">
    <name type="scientific">Skeletonema marinoi</name>
    <dbReference type="NCBI Taxonomy" id="267567"/>
    <lineage>
        <taxon>Eukaryota</taxon>
        <taxon>Sar</taxon>
        <taxon>Stramenopiles</taxon>
        <taxon>Ochrophyta</taxon>
        <taxon>Bacillariophyta</taxon>
        <taxon>Coscinodiscophyceae</taxon>
        <taxon>Thalassiosirophycidae</taxon>
        <taxon>Thalassiosirales</taxon>
        <taxon>Skeletonemataceae</taxon>
        <taxon>Skeletonema</taxon>
        <taxon>Skeletonema marinoi-dohrnii complex</taxon>
    </lineage>
</organism>
<dbReference type="Pfam" id="PF02798">
    <property type="entry name" value="GST_N"/>
    <property type="match status" value="1"/>
</dbReference>
<reference evidence="7" key="1">
    <citation type="submission" date="2021-01" db="EMBL/GenBank/DDBJ databases">
        <authorList>
            <person name="Corre E."/>
            <person name="Pelletier E."/>
            <person name="Niang G."/>
            <person name="Scheremetjew M."/>
            <person name="Finn R."/>
            <person name="Kale V."/>
            <person name="Holt S."/>
            <person name="Cochrane G."/>
            <person name="Meng A."/>
            <person name="Brown T."/>
            <person name="Cohen L."/>
        </authorList>
    </citation>
    <scope>NUCLEOTIDE SEQUENCE</scope>
    <source>
        <strain evidence="7">SM1012Den-03</strain>
    </source>
</reference>
<dbReference type="PANTHER" id="PTHR11571">
    <property type="entry name" value="GLUTATHIONE S-TRANSFERASE"/>
    <property type="match status" value="1"/>
</dbReference>
<proteinExistence type="inferred from homology"/>
<dbReference type="PANTHER" id="PTHR11571:SF222">
    <property type="entry name" value="GLUTATHIONE TRANSFERASE"/>
    <property type="match status" value="1"/>
</dbReference>
<comment type="function">
    <text evidence="1">Conjugation of reduced glutathione to a wide number of exogenous and endogenous hydrophobic electrophiles.</text>
</comment>
<dbReference type="Gene3D" id="1.20.1050.130">
    <property type="match status" value="1"/>
</dbReference>
<gene>
    <name evidence="7" type="ORF">SMAR0320_LOCUS712</name>
</gene>
<dbReference type="InterPro" id="IPR004045">
    <property type="entry name" value="Glutathione_S-Trfase_N"/>
</dbReference>
<dbReference type="SUPFAM" id="SSF52833">
    <property type="entry name" value="Thioredoxin-like"/>
    <property type="match status" value="1"/>
</dbReference>
<accession>A0A7S2KB84</accession>
<dbReference type="SUPFAM" id="SSF47616">
    <property type="entry name" value="GST C-terminal domain-like"/>
    <property type="match status" value="1"/>
</dbReference>
<comment type="catalytic activity">
    <reaction evidence="5">
        <text>RX + glutathione = an S-substituted glutathione + a halide anion + H(+)</text>
        <dbReference type="Rhea" id="RHEA:16437"/>
        <dbReference type="ChEBI" id="CHEBI:15378"/>
        <dbReference type="ChEBI" id="CHEBI:16042"/>
        <dbReference type="ChEBI" id="CHEBI:17792"/>
        <dbReference type="ChEBI" id="CHEBI:57925"/>
        <dbReference type="ChEBI" id="CHEBI:90779"/>
        <dbReference type="EC" id="2.5.1.18"/>
    </reaction>
</comment>
<evidence type="ECO:0000256" key="1">
    <source>
        <dbReference type="ARBA" id="ARBA00003701"/>
    </source>
</evidence>